<dbReference type="VEuPathDB" id="MicrosporidiaDB:CWI39_2246p0010"/>
<feature type="region of interest" description="Disordered" evidence="1">
    <location>
        <begin position="217"/>
        <end position="271"/>
    </location>
</feature>
<dbReference type="EMBL" id="PIXR01002246">
    <property type="protein sequence ID" value="TBT98853.1"/>
    <property type="molecule type" value="Genomic_DNA"/>
</dbReference>
<proteinExistence type="predicted"/>
<reference evidence="2 3" key="1">
    <citation type="submission" date="2017-12" db="EMBL/GenBank/DDBJ databases">
        <authorList>
            <person name="Pombert J.-F."/>
            <person name="Haag K.L."/>
            <person name="Ebert D."/>
        </authorList>
    </citation>
    <scope>NUCLEOTIDE SEQUENCE [LARGE SCALE GENOMIC DNA]</scope>
    <source>
        <strain evidence="2">IL-BN-2</strain>
    </source>
</reference>
<protein>
    <submittedName>
        <fullName evidence="2">Uncharacterized protein</fullName>
    </submittedName>
</protein>
<gene>
    <name evidence="2" type="ORF">CWI39_2246p0010</name>
</gene>
<sequence length="294" mass="33164">MIFIFYCFLNKNLVKCAHLSDILDTSVDQNKERSGIGPFNEVSTVNIDEASDKIRDYEENPMITDKTLPEGMTSMPSVEFGKNITLLMKKTDIQEEKDNTSDILNSADYVASGSSIKPKCNYSPETCEAIEFLSRNLIMVIFGDGKQLTKTGEDEECQCTGHLDTKEEEGNADDISVGKDRSIKSKKAEKILKKNEGGFPDLAEILNKIEELKVSRESETSEYQGEDVSEKIIGEGENDCYEGNNESEKTEEECSSTNENDESEEIEGPEEKPQTFFDWIYSFFFRLGSFFGFN</sequence>
<feature type="compositionally biased region" description="Acidic residues" evidence="1">
    <location>
        <begin position="249"/>
        <end position="268"/>
    </location>
</feature>
<dbReference type="VEuPathDB" id="MicrosporidiaDB:CWI36_0462p0010"/>
<dbReference type="Proteomes" id="UP000293045">
    <property type="component" value="Unassembled WGS sequence"/>
</dbReference>
<comment type="caution">
    <text evidence="2">The sequence shown here is derived from an EMBL/GenBank/DDBJ whole genome shotgun (WGS) entry which is preliminary data.</text>
</comment>
<evidence type="ECO:0000313" key="2">
    <source>
        <dbReference type="EMBL" id="TBT98853.1"/>
    </source>
</evidence>
<evidence type="ECO:0000313" key="3">
    <source>
        <dbReference type="Proteomes" id="UP000293045"/>
    </source>
</evidence>
<evidence type="ECO:0000256" key="1">
    <source>
        <dbReference type="SAM" id="MobiDB-lite"/>
    </source>
</evidence>
<name>A0A4Q9KVF9_9MICR</name>
<organism evidence="2 3">
    <name type="scientific">Hamiltosporidium magnivora</name>
    <dbReference type="NCBI Taxonomy" id="148818"/>
    <lineage>
        <taxon>Eukaryota</taxon>
        <taxon>Fungi</taxon>
        <taxon>Fungi incertae sedis</taxon>
        <taxon>Microsporidia</taxon>
        <taxon>Dubosqiidae</taxon>
        <taxon>Hamiltosporidium</taxon>
    </lineage>
</organism>
<dbReference type="AlphaFoldDB" id="A0A4Q9KVF9"/>
<accession>A0A4Q9KVF9</accession>